<evidence type="ECO:0000313" key="2">
    <source>
        <dbReference type="EMBL" id="KAJ1154806.1"/>
    </source>
</evidence>
<dbReference type="AlphaFoldDB" id="A0AAV7RPS2"/>
<gene>
    <name evidence="2" type="ORF">NDU88_007549</name>
</gene>
<name>A0AAV7RPS2_PLEWA</name>
<evidence type="ECO:0000256" key="1">
    <source>
        <dbReference type="SAM" id="MobiDB-lite"/>
    </source>
</evidence>
<proteinExistence type="predicted"/>
<accession>A0AAV7RPS2</accession>
<dbReference type="Proteomes" id="UP001066276">
    <property type="component" value="Chromosome 5"/>
</dbReference>
<reference evidence="2" key="1">
    <citation type="journal article" date="2022" name="bioRxiv">
        <title>Sequencing and chromosome-scale assembly of the giantPleurodeles waltlgenome.</title>
        <authorList>
            <person name="Brown T."/>
            <person name="Elewa A."/>
            <person name="Iarovenko S."/>
            <person name="Subramanian E."/>
            <person name="Araus A.J."/>
            <person name="Petzold A."/>
            <person name="Susuki M."/>
            <person name="Suzuki K.-i.T."/>
            <person name="Hayashi T."/>
            <person name="Toyoda A."/>
            <person name="Oliveira C."/>
            <person name="Osipova E."/>
            <person name="Leigh N.D."/>
            <person name="Simon A."/>
            <person name="Yun M.H."/>
        </authorList>
    </citation>
    <scope>NUCLEOTIDE SEQUENCE</scope>
    <source>
        <strain evidence="2">20211129_DDA</strain>
        <tissue evidence="2">Liver</tissue>
    </source>
</reference>
<feature type="region of interest" description="Disordered" evidence="1">
    <location>
        <begin position="31"/>
        <end position="57"/>
    </location>
</feature>
<evidence type="ECO:0000313" key="3">
    <source>
        <dbReference type="Proteomes" id="UP001066276"/>
    </source>
</evidence>
<organism evidence="2 3">
    <name type="scientific">Pleurodeles waltl</name>
    <name type="common">Iberian ribbed newt</name>
    <dbReference type="NCBI Taxonomy" id="8319"/>
    <lineage>
        <taxon>Eukaryota</taxon>
        <taxon>Metazoa</taxon>
        <taxon>Chordata</taxon>
        <taxon>Craniata</taxon>
        <taxon>Vertebrata</taxon>
        <taxon>Euteleostomi</taxon>
        <taxon>Amphibia</taxon>
        <taxon>Batrachia</taxon>
        <taxon>Caudata</taxon>
        <taxon>Salamandroidea</taxon>
        <taxon>Salamandridae</taxon>
        <taxon>Pleurodelinae</taxon>
        <taxon>Pleurodeles</taxon>
    </lineage>
</organism>
<sequence length="88" mass="8941">MEAVQLSSSGPACNLSCRSECCPCPNMAPKPAESDRGTELLRNGGQQPSEAVGDGGKEAVSCEVAAAQNSGCAGSNGIEMSADHRQRS</sequence>
<dbReference type="EMBL" id="JANPWB010000009">
    <property type="protein sequence ID" value="KAJ1154806.1"/>
    <property type="molecule type" value="Genomic_DNA"/>
</dbReference>
<protein>
    <submittedName>
        <fullName evidence="2">Uncharacterized protein</fullName>
    </submittedName>
</protein>
<keyword evidence="3" id="KW-1185">Reference proteome</keyword>
<comment type="caution">
    <text evidence="2">The sequence shown here is derived from an EMBL/GenBank/DDBJ whole genome shotgun (WGS) entry which is preliminary data.</text>
</comment>